<reference evidence="1" key="2">
    <citation type="journal article" date="2014" name="PLoS ONE">
        <title>Recombinations in Staphylococcal Cassette Chromosome mec Elements Compromise the Molecular Detection of Methicillin Resistance in Staphylococcus aureus.</title>
        <authorList>
            <person name="Hill-Cawthorne G.A."/>
            <person name="Hudson L.O."/>
            <person name="El Ghany M.F."/>
            <person name="Piepenburg O."/>
            <person name="Nair M."/>
            <person name="Dodgson A."/>
            <person name="Forrest M.S."/>
            <person name="Clark T.G."/>
            <person name="Pain A."/>
        </authorList>
    </citation>
    <scope>NUCLEOTIDE SEQUENCE</scope>
    <source>
        <strain evidence="1">CMFT3002</strain>
    </source>
</reference>
<dbReference type="InterPro" id="IPR010813">
    <property type="entry name" value="DUF1413"/>
</dbReference>
<accession>M1XGV8</accession>
<dbReference type="AlphaFoldDB" id="M1XGV8"/>
<proteinExistence type="predicted"/>
<protein>
    <submittedName>
        <fullName evidence="1">Uncharacterized protein</fullName>
    </submittedName>
</protein>
<organism evidence="1">
    <name type="scientific">Staphylococcus aureus</name>
    <dbReference type="NCBI Taxonomy" id="1280"/>
    <lineage>
        <taxon>Bacteria</taxon>
        <taxon>Bacillati</taxon>
        <taxon>Bacillota</taxon>
        <taxon>Bacilli</taxon>
        <taxon>Bacillales</taxon>
        <taxon>Staphylococcaceae</taxon>
        <taxon>Staphylococcus</taxon>
    </lineage>
</organism>
<evidence type="ECO:0000313" key="1">
    <source>
        <dbReference type="EMBL" id="CCP89388.1"/>
    </source>
</evidence>
<name>M1XGV8_STAAU</name>
<sequence>MMTNIQRMIQMTYEQKDDFKKLKNRILGISINLPEGQTFTFHDLNRRANVPCSKAVQQNVGRWFAYFVKHAPRVPFIIIGKNTNGHLVYMKVGPNPLNDSNPSKGGVR</sequence>
<dbReference type="NCBIfam" id="NF047346">
    <property type="entry name" value="SCCmet_ssDNA"/>
    <property type="match status" value="1"/>
</dbReference>
<dbReference type="Pfam" id="PF07205">
    <property type="entry name" value="DUF1413"/>
    <property type="match status" value="1"/>
</dbReference>
<dbReference type="EMBL" id="HF569102">
    <property type="protein sequence ID" value="CCP89388.1"/>
    <property type="molecule type" value="Genomic_DNA"/>
</dbReference>
<reference evidence="1" key="1">
    <citation type="submission" date="2012-12" db="EMBL/GenBank/DDBJ databases">
        <authorList>
            <person name="Hill-Cawthorne G."/>
        </authorList>
    </citation>
    <scope>NUCLEOTIDE SEQUENCE</scope>
    <source>
        <strain evidence="1">CMFT3002</strain>
    </source>
</reference>